<organism evidence="2 3">
    <name type="scientific">Thalassococcus arenae</name>
    <dbReference type="NCBI Taxonomy" id="2851652"/>
    <lineage>
        <taxon>Bacteria</taxon>
        <taxon>Pseudomonadati</taxon>
        <taxon>Pseudomonadota</taxon>
        <taxon>Alphaproteobacteria</taxon>
        <taxon>Rhodobacterales</taxon>
        <taxon>Roseobacteraceae</taxon>
        <taxon>Thalassococcus</taxon>
    </lineage>
</organism>
<evidence type="ECO:0000313" key="2">
    <source>
        <dbReference type="EMBL" id="MBV2360862.1"/>
    </source>
</evidence>
<dbReference type="EMBL" id="JAHRWL010000002">
    <property type="protein sequence ID" value="MBV2360862.1"/>
    <property type="molecule type" value="Genomic_DNA"/>
</dbReference>
<comment type="caution">
    <text evidence="2">The sequence shown here is derived from an EMBL/GenBank/DDBJ whole genome shotgun (WGS) entry which is preliminary data.</text>
</comment>
<dbReference type="RefSeq" id="WP_217779212.1">
    <property type="nucleotide sequence ID" value="NZ_JAHRWL010000002.1"/>
</dbReference>
<gene>
    <name evidence="2" type="ORF">KUH32_13930</name>
</gene>
<name>A0ABS6NA14_9RHOB</name>
<evidence type="ECO:0000256" key="1">
    <source>
        <dbReference type="SAM" id="SignalP"/>
    </source>
</evidence>
<feature type="signal peptide" evidence="1">
    <location>
        <begin position="1"/>
        <end position="23"/>
    </location>
</feature>
<sequence>MIRPLAIALAVATTFAVPGVAQHATHTVYRAPDAVQEPGQGAFAAIAEIVALLRTDPATDWSRVDIAALRLHLQDMNTVALTLVVSEDAVPDGLRMTVADGAPGADAAQRMVPAHAAVLAAETGWRSEVEIGARGLVWIVTDPEEAAAIRALGFFGLLATGNHHPAHHLALARGDPMHR</sequence>
<evidence type="ECO:0000313" key="3">
    <source>
        <dbReference type="Proteomes" id="UP001166293"/>
    </source>
</evidence>
<keyword evidence="1" id="KW-0732">Signal</keyword>
<feature type="chain" id="PRO_5045128828" evidence="1">
    <location>
        <begin position="24"/>
        <end position="179"/>
    </location>
</feature>
<reference evidence="2" key="1">
    <citation type="submission" date="2021-06" db="EMBL/GenBank/DDBJ databases">
        <title>Thalassococcus sp. CAU 1522 isolated from sea sand, Republic of Korea.</title>
        <authorList>
            <person name="Kim W."/>
        </authorList>
    </citation>
    <scope>NUCLEOTIDE SEQUENCE</scope>
    <source>
        <strain evidence="2">CAU 1522</strain>
    </source>
</reference>
<protein>
    <submittedName>
        <fullName evidence="2">Uncharacterized protein</fullName>
    </submittedName>
</protein>
<dbReference type="Proteomes" id="UP001166293">
    <property type="component" value="Unassembled WGS sequence"/>
</dbReference>
<proteinExistence type="predicted"/>
<keyword evidence="3" id="KW-1185">Reference proteome</keyword>
<accession>A0ABS6NA14</accession>